<dbReference type="PROSITE" id="PS51257">
    <property type="entry name" value="PROKAR_LIPOPROTEIN"/>
    <property type="match status" value="1"/>
</dbReference>
<dbReference type="KEGG" id="lacs:H4075_09225"/>
<proteinExistence type="predicted"/>
<feature type="transmembrane region" description="Helical" evidence="1">
    <location>
        <begin position="33"/>
        <end position="54"/>
    </location>
</feature>
<sequence>MNITKYVSILLIAMTSMLSSCQLVEGIFKAGMGFGIFIVVAIIALIIFIIMRIGRGKKDA</sequence>
<name>A0A7G5XLH9_9BACT</name>
<dbReference type="Proteomes" id="UP000515344">
    <property type="component" value="Chromosome"/>
</dbReference>
<keyword evidence="1" id="KW-0812">Transmembrane</keyword>
<keyword evidence="1" id="KW-0472">Membrane</keyword>
<evidence type="ECO:0000256" key="1">
    <source>
        <dbReference type="SAM" id="Phobius"/>
    </source>
</evidence>
<evidence type="ECO:0008006" key="4">
    <source>
        <dbReference type="Google" id="ProtNLM"/>
    </source>
</evidence>
<dbReference type="AlphaFoldDB" id="A0A7G5XLH9"/>
<evidence type="ECO:0000313" key="2">
    <source>
        <dbReference type="EMBL" id="QNA46332.1"/>
    </source>
</evidence>
<keyword evidence="1" id="KW-1133">Transmembrane helix</keyword>
<evidence type="ECO:0000313" key="3">
    <source>
        <dbReference type="Proteomes" id="UP000515344"/>
    </source>
</evidence>
<protein>
    <recommendedName>
        <fullName evidence="4">Phosphatidate cytidylyltransferase</fullName>
    </recommendedName>
</protein>
<gene>
    <name evidence="2" type="ORF">H4075_09225</name>
</gene>
<organism evidence="2 3">
    <name type="scientific">Lacibacter sediminis</name>
    <dbReference type="NCBI Taxonomy" id="2760713"/>
    <lineage>
        <taxon>Bacteria</taxon>
        <taxon>Pseudomonadati</taxon>
        <taxon>Bacteroidota</taxon>
        <taxon>Chitinophagia</taxon>
        <taxon>Chitinophagales</taxon>
        <taxon>Chitinophagaceae</taxon>
        <taxon>Lacibacter</taxon>
    </lineage>
</organism>
<accession>A0A7G5XLH9</accession>
<reference evidence="3" key="1">
    <citation type="submission" date="2020-08" db="EMBL/GenBank/DDBJ databases">
        <title>Lacibacter sp. S13-6-6 genome sequencing.</title>
        <authorList>
            <person name="Jin L."/>
        </authorList>
    </citation>
    <scope>NUCLEOTIDE SEQUENCE [LARGE SCALE GENOMIC DNA]</scope>
    <source>
        <strain evidence="3">S13-6-6</strain>
    </source>
</reference>
<dbReference type="EMBL" id="CP060007">
    <property type="protein sequence ID" value="QNA46332.1"/>
    <property type="molecule type" value="Genomic_DNA"/>
</dbReference>
<keyword evidence="3" id="KW-1185">Reference proteome</keyword>